<reference evidence="1 2" key="1">
    <citation type="submission" date="2018-08" db="EMBL/GenBank/DDBJ databases">
        <title>Genomic Encyclopedia of Archaeal and Bacterial Type Strains, Phase II (KMG-II): from individual species to whole genera.</title>
        <authorList>
            <person name="Goeker M."/>
        </authorList>
    </citation>
    <scope>NUCLEOTIDE SEQUENCE [LARGE SCALE GENOMIC DNA]</scope>
    <source>
        <strain evidence="1 2">ATCC 27112</strain>
    </source>
</reference>
<dbReference type="InParanoid" id="A0A397RUH6"/>
<accession>A0A397RUH6</accession>
<dbReference type="EMBL" id="QXEV01000006">
    <property type="protein sequence ID" value="RIA77843.1"/>
    <property type="molecule type" value="Genomic_DNA"/>
</dbReference>
<comment type="caution">
    <text evidence="1">The sequence shown here is derived from an EMBL/GenBank/DDBJ whole genome shotgun (WGS) entry which is preliminary data.</text>
</comment>
<evidence type="ECO:0000313" key="2">
    <source>
        <dbReference type="Proteomes" id="UP000266506"/>
    </source>
</evidence>
<evidence type="ECO:0000313" key="1">
    <source>
        <dbReference type="EMBL" id="RIA77843.1"/>
    </source>
</evidence>
<protein>
    <submittedName>
        <fullName evidence="1">KilA domain-containing protein</fullName>
    </submittedName>
</protein>
<dbReference type="Proteomes" id="UP000266506">
    <property type="component" value="Unassembled WGS sequence"/>
</dbReference>
<sequence length="171" mass="20281">MLLVLESNLEKMVAHLLIEIALEFASWISAEVKLYIIKEFQRLKVEESEQLEWQGKRLLTKINYLIHTDAIKTYWIPVELTEVQKSFIYASEADMLNVALFGMRAKEWEDNNPNKKGNIRDCASTIELAILSNLEYHNSLLIKDGINQKERRMRRYVSFFDDDYDEEEDEW</sequence>
<proteinExistence type="predicted"/>
<organism evidence="1 2">
    <name type="scientific">Anaeroplasma bactoclasticum</name>
    <dbReference type="NCBI Taxonomy" id="2088"/>
    <lineage>
        <taxon>Bacteria</taxon>
        <taxon>Bacillati</taxon>
        <taxon>Mycoplasmatota</taxon>
        <taxon>Mollicutes</taxon>
        <taxon>Anaeroplasmatales</taxon>
        <taxon>Anaeroplasmataceae</taxon>
        <taxon>Anaeroplasma</taxon>
    </lineage>
</organism>
<name>A0A397RUH6_9MOLU</name>
<keyword evidence="2" id="KW-1185">Reference proteome</keyword>
<gene>
    <name evidence="1" type="ORF">EI71_00820</name>
</gene>
<dbReference type="AlphaFoldDB" id="A0A397RUH6"/>